<dbReference type="STRING" id="740709.A10D4_04355"/>
<dbReference type="GO" id="GO:0003755">
    <property type="term" value="F:peptidyl-prolyl cis-trans isomerase activity"/>
    <property type="evidence" value="ECO:0007669"/>
    <property type="project" value="UniProtKB-UniRule"/>
</dbReference>
<dbReference type="RefSeq" id="WP_008487974.1">
    <property type="nucleotide sequence ID" value="NZ_AMRG01000004.1"/>
</dbReference>
<dbReference type="eggNOG" id="COG1047">
    <property type="taxonomic scope" value="Bacteria"/>
</dbReference>
<dbReference type="OrthoDB" id="9808891at2"/>
<dbReference type="Gene3D" id="3.10.50.40">
    <property type="match status" value="1"/>
</dbReference>
<dbReference type="PANTHER" id="PTHR47861:SF3">
    <property type="entry name" value="FKBP-TYPE PEPTIDYL-PROLYL CIS-TRANS ISOMERASE SLYD"/>
    <property type="match status" value="1"/>
</dbReference>
<keyword evidence="7 9" id="KW-0413">Isomerase</keyword>
<evidence type="ECO:0000256" key="8">
    <source>
        <dbReference type="ARBA" id="ARBA00037071"/>
    </source>
</evidence>
<keyword evidence="14" id="KW-1185">Reference proteome</keyword>
<dbReference type="Proteomes" id="UP000014115">
    <property type="component" value="Unassembled WGS sequence"/>
</dbReference>
<evidence type="ECO:0000256" key="5">
    <source>
        <dbReference type="ARBA" id="ARBA00023110"/>
    </source>
</evidence>
<evidence type="ECO:0000256" key="2">
    <source>
        <dbReference type="ARBA" id="ARBA00004496"/>
    </source>
</evidence>
<comment type="function">
    <text evidence="8">Also involved in hydrogenase metallocenter assembly, probably by participating in the nickel insertion step. This function in hydrogenase biosynthesis requires chaperone activity and the presence of the metal-binding domain, but not PPIase activity.</text>
</comment>
<comment type="catalytic activity">
    <reaction evidence="1 9 10">
        <text>[protein]-peptidylproline (omega=180) = [protein]-peptidylproline (omega=0)</text>
        <dbReference type="Rhea" id="RHEA:16237"/>
        <dbReference type="Rhea" id="RHEA-COMP:10747"/>
        <dbReference type="Rhea" id="RHEA-COMP:10748"/>
        <dbReference type="ChEBI" id="CHEBI:83833"/>
        <dbReference type="ChEBI" id="CHEBI:83834"/>
        <dbReference type="EC" id="5.2.1.8"/>
    </reaction>
</comment>
<name>K2L4R2_9GAMM</name>
<evidence type="ECO:0000256" key="11">
    <source>
        <dbReference type="SAM" id="MobiDB-lite"/>
    </source>
</evidence>
<comment type="subcellular location">
    <subcellularLocation>
        <location evidence="2">Cytoplasm</location>
    </subcellularLocation>
</comment>
<proteinExistence type="inferred from homology"/>
<dbReference type="PROSITE" id="PS50059">
    <property type="entry name" value="FKBP_PPIASE"/>
    <property type="match status" value="1"/>
</dbReference>
<dbReference type="EC" id="5.2.1.8" evidence="10"/>
<dbReference type="Pfam" id="PF00254">
    <property type="entry name" value="FKBP_C"/>
    <property type="match status" value="1"/>
</dbReference>
<keyword evidence="5 9" id="KW-0697">Rotamase</keyword>
<evidence type="ECO:0000256" key="10">
    <source>
        <dbReference type="RuleBase" id="RU003915"/>
    </source>
</evidence>
<accession>K2L4R2</accession>
<protein>
    <recommendedName>
        <fullName evidence="10">Peptidyl-prolyl cis-trans isomerase</fullName>
        <ecNumber evidence="10">5.2.1.8</ecNumber>
    </recommendedName>
</protein>
<dbReference type="PANTHER" id="PTHR47861">
    <property type="entry name" value="FKBP-TYPE PEPTIDYL-PROLYL CIS-TRANS ISOMERASE SLYD"/>
    <property type="match status" value="1"/>
</dbReference>
<comment type="caution">
    <text evidence="13">The sequence shown here is derived from an EMBL/GenBank/DDBJ whole genome shotgun (WGS) entry which is preliminary data.</text>
</comment>
<feature type="domain" description="PPIase FKBP-type" evidence="12">
    <location>
        <begin position="8"/>
        <end position="82"/>
    </location>
</feature>
<evidence type="ECO:0000313" key="14">
    <source>
        <dbReference type="Proteomes" id="UP000014115"/>
    </source>
</evidence>
<dbReference type="InterPro" id="IPR001179">
    <property type="entry name" value="PPIase_FKBP_dom"/>
</dbReference>
<keyword evidence="4" id="KW-0963">Cytoplasm</keyword>
<evidence type="ECO:0000256" key="1">
    <source>
        <dbReference type="ARBA" id="ARBA00000971"/>
    </source>
</evidence>
<dbReference type="EMBL" id="AMRG01000004">
    <property type="protein sequence ID" value="EKE84815.1"/>
    <property type="molecule type" value="Genomic_DNA"/>
</dbReference>
<keyword evidence="6" id="KW-0143">Chaperone</keyword>
<evidence type="ECO:0000259" key="12">
    <source>
        <dbReference type="PROSITE" id="PS50059"/>
    </source>
</evidence>
<feature type="region of interest" description="Disordered" evidence="11">
    <location>
        <begin position="144"/>
        <end position="163"/>
    </location>
</feature>
<evidence type="ECO:0000313" key="13">
    <source>
        <dbReference type="EMBL" id="EKE84815.1"/>
    </source>
</evidence>
<evidence type="ECO:0000256" key="6">
    <source>
        <dbReference type="ARBA" id="ARBA00023186"/>
    </source>
</evidence>
<organism evidence="13 14">
    <name type="scientific">Idiomarina xiamenensis 10-D-4</name>
    <dbReference type="NCBI Taxonomy" id="740709"/>
    <lineage>
        <taxon>Bacteria</taxon>
        <taxon>Pseudomonadati</taxon>
        <taxon>Pseudomonadota</taxon>
        <taxon>Gammaproteobacteria</taxon>
        <taxon>Alteromonadales</taxon>
        <taxon>Idiomarinaceae</taxon>
        <taxon>Idiomarina</taxon>
    </lineage>
</organism>
<dbReference type="InterPro" id="IPR046357">
    <property type="entry name" value="PPIase_dom_sf"/>
</dbReference>
<evidence type="ECO:0000256" key="3">
    <source>
        <dbReference type="ARBA" id="ARBA00006577"/>
    </source>
</evidence>
<dbReference type="GO" id="GO:0005737">
    <property type="term" value="C:cytoplasm"/>
    <property type="evidence" value="ECO:0007669"/>
    <property type="project" value="UniProtKB-SubCell"/>
</dbReference>
<sequence>MSEVIAQDKVVAINYSVKTGEGQLLDESKEGAPLSFIFGRGMLIPGLEKALEGKTVGDKFSAEIASQDAYGERHDGLIQTVPRQMFGDNEVAPGMQFRASTDQGEQSVVIVDVSDEEVTVDGNHPLAGVDLAFDVEVVEVREASASELDHGHVHGPDGEHHDH</sequence>
<evidence type="ECO:0000256" key="4">
    <source>
        <dbReference type="ARBA" id="ARBA00022490"/>
    </source>
</evidence>
<evidence type="ECO:0000256" key="9">
    <source>
        <dbReference type="PROSITE-ProRule" id="PRU00277"/>
    </source>
</evidence>
<dbReference type="AlphaFoldDB" id="K2L4R2"/>
<evidence type="ECO:0000256" key="7">
    <source>
        <dbReference type="ARBA" id="ARBA00023235"/>
    </source>
</evidence>
<dbReference type="PATRIC" id="fig|740709.3.peg.881"/>
<reference evidence="13 14" key="1">
    <citation type="journal article" date="2012" name="J. Bacteriol.">
        <title>Genome Sequence of Idiomarina xiamenensis Type Strain 10-D-4.</title>
        <authorList>
            <person name="Lai Q."/>
            <person name="Wang L."/>
            <person name="Wang W."/>
            <person name="Shao Z."/>
        </authorList>
    </citation>
    <scope>NUCLEOTIDE SEQUENCE [LARGE SCALE GENOMIC DNA]</scope>
    <source>
        <strain evidence="13 14">10-D-4</strain>
    </source>
</reference>
<dbReference type="SUPFAM" id="SSF54534">
    <property type="entry name" value="FKBP-like"/>
    <property type="match status" value="1"/>
</dbReference>
<gene>
    <name evidence="13" type="ORF">A10D4_04355</name>
</gene>
<comment type="similarity">
    <text evidence="3 10">Belongs to the FKBP-type PPIase family.</text>
</comment>
<dbReference type="GO" id="GO:0042026">
    <property type="term" value="P:protein refolding"/>
    <property type="evidence" value="ECO:0007669"/>
    <property type="project" value="UniProtKB-ARBA"/>
</dbReference>